<keyword evidence="10" id="KW-1185">Reference proteome</keyword>
<dbReference type="OrthoDB" id="308557at2"/>
<dbReference type="PROSITE" id="PS51918">
    <property type="entry name" value="RADICAL_SAM"/>
    <property type="match status" value="1"/>
</dbReference>
<evidence type="ECO:0000256" key="7">
    <source>
        <dbReference type="ARBA" id="ARBA00023601"/>
    </source>
</evidence>
<dbReference type="EMBL" id="RBZU01000001">
    <property type="protein sequence ID" value="RKP58442.1"/>
    <property type="molecule type" value="Genomic_DNA"/>
</dbReference>
<evidence type="ECO:0000256" key="3">
    <source>
        <dbReference type="ARBA" id="ARBA00022691"/>
    </source>
</evidence>
<dbReference type="NCBIfam" id="TIGR04085">
    <property type="entry name" value="rSAM_more_4Fe4S"/>
    <property type="match status" value="1"/>
</dbReference>
<dbReference type="InterPro" id="IPR007197">
    <property type="entry name" value="rSAM"/>
</dbReference>
<dbReference type="SFLD" id="SFLDG01072">
    <property type="entry name" value="dehydrogenase_like"/>
    <property type="match status" value="1"/>
</dbReference>
<evidence type="ECO:0000256" key="6">
    <source>
        <dbReference type="ARBA" id="ARBA00023014"/>
    </source>
</evidence>
<organism evidence="9 10">
    <name type="scientific">Pararobbsia silviterrae</name>
    <dbReference type="NCBI Taxonomy" id="1792498"/>
    <lineage>
        <taxon>Bacteria</taxon>
        <taxon>Pseudomonadati</taxon>
        <taxon>Pseudomonadota</taxon>
        <taxon>Betaproteobacteria</taxon>
        <taxon>Burkholderiales</taxon>
        <taxon>Burkholderiaceae</taxon>
        <taxon>Pararobbsia</taxon>
    </lineage>
</organism>
<evidence type="ECO:0000256" key="4">
    <source>
        <dbReference type="ARBA" id="ARBA00022723"/>
    </source>
</evidence>
<sequence length="426" mass="47884">MGGTAAVIPIVRAHPVQRHRAPEGAVRRFHTMAKPIGSTCNLDCSYCFYLHKEPLLDQHRGRRMSDAVLESFIRQYIEAQDGEQIVFSWQGGEPTMLGLDYFERIVELQQRYRPSGVRIVNDLQTNATLLDDAWCAFLKQHDFLVGVSIDGPRALHDAYRVTRTGKPTFDAVMRGIDALKRHGVPFNALTVVNRINARRPVDVYRFLTQEIGATYIQFSPCVETRDFETREPLGHDLAALPLVGSPAARPGHPDSIVTDWSVDPDDWGYFLKRTFDEWARKDVGRVLVNLFETAVVQTRGGPSQLCVTSEFCGKALAIEHDGRVYSCDHFVYPEYALGDTGVEHLGDLAFSDRQKAFGFAKRETLSDDCRACPHLRLCWGECPKNRIVRTADGRARLNYLCAGLKQFFQHAGPTLRALAFSGTRPA</sequence>
<dbReference type="AlphaFoldDB" id="A0A494Y6V3"/>
<dbReference type="CDD" id="cd01335">
    <property type="entry name" value="Radical_SAM"/>
    <property type="match status" value="1"/>
</dbReference>
<evidence type="ECO:0000256" key="5">
    <source>
        <dbReference type="ARBA" id="ARBA00023004"/>
    </source>
</evidence>
<dbReference type="GO" id="GO:0051539">
    <property type="term" value="F:4 iron, 4 sulfur cluster binding"/>
    <property type="evidence" value="ECO:0007669"/>
    <property type="project" value="UniProtKB-KW"/>
</dbReference>
<evidence type="ECO:0000256" key="2">
    <source>
        <dbReference type="ARBA" id="ARBA00022485"/>
    </source>
</evidence>
<dbReference type="InterPro" id="IPR047207">
    <property type="entry name" value="SPASM_anSME"/>
</dbReference>
<gene>
    <name evidence="9" type="ORF">D7S86_00290</name>
</gene>
<comment type="cofactor">
    <cofactor evidence="1">
        <name>[4Fe-4S] cluster</name>
        <dbReference type="ChEBI" id="CHEBI:49883"/>
    </cofactor>
</comment>
<dbReference type="InterPro" id="IPR023885">
    <property type="entry name" value="4Fe4S-binding_SPASM_dom"/>
</dbReference>
<dbReference type="InterPro" id="IPR013785">
    <property type="entry name" value="Aldolase_TIM"/>
</dbReference>
<comment type="similarity">
    <text evidence="7">Belongs to the radical SAM superfamily. Anaerobic sulfatase-maturating enzyme family.</text>
</comment>
<dbReference type="SFLD" id="SFLDG01384">
    <property type="entry name" value="thioether_bond_formation_requi"/>
    <property type="match status" value="1"/>
</dbReference>
<protein>
    <submittedName>
        <fullName evidence="9">Anaerobic sulfatase maturase</fullName>
    </submittedName>
</protein>
<dbReference type="GO" id="GO:0046872">
    <property type="term" value="F:metal ion binding"/>
    <property type="evidence" value="ECO:0007669"/>
    <property type="project" value="UniProtKB-KW"/>
</dbReference>
<evidence type="ECO:0000313" key="9">
    <source>
        <dbReference type="EMBL" id="RKP58442.1"/>
    </source>
</evidence>
<dbReference type="Gene3D" id="3.20.20.70">
    <property type="entry name" value="Aldolase class I"/>
    <property type="match status" value="1"/>
</dbReference>
<dbReference type="SFLD" id="SFLDG01067">
    <property type="entry name" value="SPASM/twitch_domain_containing"/>
    <property type="match status" value="1"/>
</dbReference>
<name>A0A494Y6V3_9BURK</name>
<dbReference type="GO" id="GO:0016491">
    <property type="term" value="F:oxidoreductase activity"/>
    <property type="evidence" value="ECO:0007669"/>
    <property type="project" value="InterPro"/>
</dbReference>
<reference evidence="9 10" key="1">
    <citation type="submission" date="2018-10" db="EMBL/GenBank/DDBJ databases">
        <title>Robbsia sp. DHC34, isolated from soil.</title>
        <authorList>
            <person name="Gao Z.-H."/>
            <person name="Qiu L.-H."/>
        </authorList>
    </citation>
    <scope>NUCLEOTIDE SEQUENCE [LARGE SCALE GENOMIC DNA]</scope>
    <source>
        <strain evidence="9 10">DHC34</strain>
    </source>
</reference>
<evidence type="ECO:0000256" key="1">
    <source>
        <dbReference type="ARBA" id="ARBA00001966"/>
    </source>
</evidence>
<dbReference type="InterPro" id="IPR058240">
    <property type="entry name" value="rSAM_sf"/>
</dbReference>
<dbReference type="SFLD" id="SFLDS00029">
    <property type="entry name" value="Radical_SAM"/>
    <property type="match status" value="1"/>
</dbReference>
<dbReference type="CDD" id="cd21120">
    <property type="entry name" value="SPASM_anSME"/>
    <property type="match status" value="1"/>
</dbReference>
<dbReference type="InterPro" id="IPR034491">
    <property type="entry name" value="Anaerob_Ser_sulfatase-maturase"/>
</dbReference>
<dbReference type="Pfam" id="PF13186">
    <property type="entry name" value="SPASM"/>
    <property type="match status" value="1"/>
</dbReference>
<evidence type="ECO:0000259" key="8">
    <source>
        <dbReference type="PROSITE" id="PS51918"/>
    </source>
</evidence>
<evidence type="ECO:0000313" key="10">
    <source>
        <dbReference type="Proteomes" id="UP000270342"/>
    </source>
</evidence>
<dbReference type="SFLD" id="SFLDG01386">
    <property type="entry name" value="main_SPASM_domain-containing"/>
    <property type="match status" value="1"/>
</dbReference>
<keyword evidence="2" id="KW-0004">4Fe-4S</keyword>
<accession>A0A494Y6V3</accession>
<dbReference type="SUPFAM" id="SSF102114">
    <property type="entry name" value="Radical SAM enzymes"/>
    <property type="match status" value="1"/>
</dbReference>
<dbReference type="InterPro" id="IPR023867">
    <property type="entry name" value="Sulphatase_maturase_rSAM"/>
</dbReference>
<keyword evidence="4" id="KW-0479">Metal-binding</keyword>
<feature type="domain" description="Radical SAM core" evidence="8">
    <location>
        <begin position="22"/>
        <end position="253"/>
    </location>
</feature>
<comment type="caution">
    <text evidence="9">The sequence shown here is derived from an EMBL/GenBank/DDBJ whole genome shotgun (WGS) entry which is preliminary data.</text>
</comment>
<keyword evidence="6" id="KW-0411">Iron-sulfur</keyword>
<proteinExistence type="inferred from homology"/>
<keyword evidence="5" id="KW-0408">Iron</keyword>
<dbReference type="SFLD" id="SFLDF00285">
    <property type="entry name" value="anaerobic_Ser-type_sulfatase-m"/>
    <property type="match status" value="1"/>
</dbReference>
<dbReference type="NCBIfam" id="TIGR03942">
    <property type="entry name" value="sulfatase_rSAM"/>
    <property type="match status" value="1"/>
</dbReference>
<dbReference type="PANTHER" id="PTHR43273:SF3">
    <property type="entry name" value="ANAEROBIC SULFATASE-MATURATING ENZYME HOMOLOG ASLB-RELATED"/>
    <property type="match status" value="1"/>
</dbReference>
<dbReference type="PANTHER" id="PTHR43273">
    <property type="entry name" value="ANAEROBIC SULFATASE-MATURATING ENZYME HOMOLOG ASLB-RELATED"/>
    <property type="match status" value="1"/>
</dbReference>
<keyword evidence="3" id="KW-0949">S-adenosyl-L-methionine</keyword>
<dbReference type="Proteomes" id="UP000270342">
    <property type="component" value="Unassembled WGS sequence"/>
</dbReference>
<dbReference type="RefSeq" id="WP_121082010.1">
    <property type="nucleotide sequence ID" value="NZ_RBZU01000001.1"/>
</dbReference>
<dbReference type="Pfam" id="PF04055">
    <property type="entry name" value="Radical_SAM"/>
    <property type="match status" value="1"/>
</dbReference>